<evidence type="ECO:0000259" key="3">
    <source>
        <dbReference type="Pfam" id="PF05004"/>
    </source>
</evidence>
<feature type="region of interest" description="Disordered" evidence="2">
    <location>
        <begin position="61"/>
        <end position="91"/>
    </location>
</feature>
<organism evidence="4 5">
    <name type="scientific">Sporothrix stenoceras</name>
    <dbReference type="NCBI Taxonomy" id="5173"/>
    <lineage>
        <taxon>Eukaryota</taxon>
        <taxon>Fungi</taxon>
        <taxon>Dikarya</taxon>
        <taxon>Ascomycota</taxon>
        <taxon>Pezizomycotina</taxon>
        <taxon>Sordariomycetes</taxon>
        <taxon>Sordariomycetidae</taxon>
        <taxon>Ophiostomatales</taxon>
        <taxon>Ophiostomataceae</taxon>
        <taxon>Sporothrix</taxon>
    </lineage>
</organism>
<dbReference type="EMBL" id="JAWCUI010000003">
    <property type="protein sequence ID" value="KAL1902909.1"/>
    <property type="molecule type" value="Genomic_DNA"/>
</dbReference>
<dbReference type="InterPro" id="IPR007701">
    <property type="entry name" value="Interferon-rel_develop_reg_N"/>
</dbReference>
<evidence type="ECO:0000313" key="4">
    <source>
        <dbReference type="EMBL" id="KAL1902909.1"/>
    </source>
</evidence>
<comment type="similarity">
    <text evidence="1">Belongs to the IFRD family.</text>
</comment>
<feature type="domain" description="Interferon-related developmental regulator N-terminal" evidence="3">
    <location>
        <begin position="162"/>
        <end position="351"/>
    </location>
</feature>
<dbReference type="Proteomes" id="UP001583186">
    <property type="component" value="Unassembled WGS sequence"/>
</dbReference>
<reference evidence="4 5" key="1">
    <citation type="journal article" date="2024" name="IMA Fungus">
        <title>IMA Genome - F19 : A genome assembly and annotation guide to empower mycologists, including annotated draft genome sequences of Ceratocystis pirilliformis, Diaporthe australafricana, Fusarium ophioides, Paecilomyces lecythidis, and Sporothrix stenoceras.</title>
        <authorList>
            <person name="Aylward J."/>
            <person name="Wilson A.M."/>
            <person name="Visagie C.M."/>
            <person name="Spraker J."/>
            <person name="Barnes I."/>
            <person name="Buitendag C."/>
            <person name="Ceriani C."/>
            <person name="Del Mar Angel L."/>
            <person name="du Plessis D."/>
            <person name="Fuchs T."/>
            <person name="Gasser K."/>
            <person name="Kramer D."/>
            <person name="Li W."/>
            <person name="Munsamy K."/>
            <person name="Piso A."/>
            <person name="Price J.L."/>
            <person name="Sonnekus B."/>
            <person name="Thomas C."/>
            <person name="van der Nest A."/>
            <person name="van Dijk A."/>
            <person name="van Heerden A."/>
            <person name="van Vuuren N."/>
            <person name="Yilmaz N."/>
            <person name="Duong T.A."/>
            <person name="van der Merwe N.A."/>
            <person name="Wingfield M.J."/>
            <person name="Wingfield B.D."/>
        </authorList>
    </citation>
    <scope>NUCLEOTIDE SEQUENCE [LARGE SCALE GENOMIC DNA]</scope>
    <source>
        <strain evidence="4 5">CMW 5346</strain>
    </source>
</reference>
<dbReference type="Pfam" id="PF05004">
    <property type="entry name" value="IFRD"/>
    <property type="match status" value="1"/>
</dbReference>
<proteinExistence type="inferred from homology"/>
<evidence type="ECO:0000313" key="5">
    <source>
        <dbReference type="Proteomes" id="UP001583186"/>
    </source>
</evidence>
<dbReference type="PANTHER" id="PTHR12354:SF1">
    <property type="entry name" value="INTERFERON-RELATED DEVELOPMENTAL REGULATOR 1"/>
    <property type="match status" value="1"/>
</dbReference>
<comment type="caution">
    <text evidence="4">The sequence shown here is derived from an EMBL/GenBank/DDBJ whole genome shotgun (WGS) entry which is preliminary data.</text>
</comment>
<sequence length="597" mass="66581">MREPRKKALAEGHKTLSRKAQKCLGSLTEDDCYLSKACRRMIKGAPVDMLPLLGPDAPVTALTNNDKKSYDNDDSTNDSTGSNKDPSNDIDDNLWEVKVAEQMSEAKTQIWHNNMTKIVAVLEYHMHATHQDRTKAWEEYERLVRTVYDDKINMTELPSIQIVLEQALPVIKRFLHIHDEDENNASSKVSALQALTVLVIVGSGLRPDVEEVANFLLNIVATDGKPVHYLDSASVVACALDIWTFAASFLFTFKLLDDDDDDSDCDSDSGLEDEDKEVNKTYFYTQGKHILEVLVDQLDSTDVSVRISTSTAIALLFEASRHHEEVTDSSLVLRDYTSVSNLSGVIAADTKGKCINNAGASAKSTKREGRADALGHFREVMNSLELGVGPDAALGTWKPDGSLNRGKRGKKTSSTCNPLKCAPAPREDAIIQPTESFCVAPTEGDRKLNAANEDVHYRQRVQFGDKVLPIDTWALRARVDTLCSILASGITLHLTHNRRVRGVLEATCIVAQTRVKRTPRKRLVDDEDSGFEEEEEEEKVKNVMVSAPEVVSLKDSRFVQAHAAKKQAEQRSKEMKIERRQKRFTPDLVFTAEDEYF</sequence>
<accession>A0ABR3ZRT6</accession>
<name>A0ABR3ZRT6_9PEZI</name>
<dbReference type="SUPFAM" id="SSF48371">
    <property type="entry name" value="ARM repeat"/>
    <property type="match status" value="1"/>
</dbReference>
<dbReference type="InterPro" id="IPR039777">
    <property type="entry name" value="IFRD"/>
</dbReference>
<protein>
    <recommendedName>
        <fullName evidence="3">Interferon-related developmental regulator N-terminal domain-containing protein</fullName>
    </recommendedName>
</protein>
<evidence type="ECO:0000256" key="1">
    <source>
        <dbReference type="ARBA" id="ARBA00008828"/>
    </source>
</evidence>
<gene>
    <name evidence="4" type="ORF">Sste5346_000821</name>
</gene>
<evidence type="ECO:0000256" key="2">
    <source>
        <dbReference type="SAM" id="MobiDB-lite"/>
    </source>
</evidence>
<keyword evidence="5" id="KW-1185">Reference proteome</keyword>
<dbReference type="PANTHER" id="PTHR12354">
    <property type="entry name" value="INTERFERON-RELATED DEVELOPMENTAL REGULATOR"/>
    <property type="match status" value="1"/>
</dbReference>
<dbReference type="InterPro" id="IPR016024">
    <property type="entry name" value="ARM-type_fold"/>
</dbReference>